<name>A0ABY8DIV0_9HYPH</name>
<dbReference type="Gene3D" id="3.40.190.10">
    <property type="entry name" value="Periplasmic binding protein-like II"/>
    <property type="match status" value="1"/>
</dbReference>
<organism evidence="6 7">
    <name type="scientific">Sinorhizobium garamanticum</name>
    <dbReference type="NCBI Taxonomy" id="680247"/>
    <lineage>
        <taxon>Bacteria</taxon>
        <taxon>Pseudomonadati</taxon>
        <taxon>Pseudomonadota</taxon>
        <taxon>Alphaproteobacteria</taxon>
        <taxon>Hyphomicrobiales</taxon>
        <taxon>Rhizobiaceae</taxon>
        <taxon>Sinorhizobium/Ensifer group</taxon>
        <taxon>Sinorhizobium</taxon>
    </lineage>
</organism>
<evidence type="ECO:0000313" key="6">
    <source>
        <dbReference type="EMBL" id="WEX90840.1"/>
    </source>
</evidence>
<dbReference type="InterPro" id="IPR006059">
    <property type="entry name" value="SBP"/>
</dbReference>
<evidence type="ECO:0000256" key="2">
    <source>
        <dbReference type="ARBA" id="ARBA00022448"/>
    </source>
</evidence>
<comment type="similarity">
    <text evidence="1">Belongs to the bacterial solute-binding protein 1 family.</text>
</comment>
<keyword evidence="3 5" id="KW-0732">Signal</keyword>
<dbReference type="SUPFAM" id="SSF53850">
    <property type="entry name" value="Periplasmic binding protein-like II"/>
    <property type="match status" value="1"/>
</dbReference>
<dbReference type="Proteomes" id="UP001229355">
    <property type="component" value="Chromosome 2"/>
</dbReference>
<sequence length="412" mass="44068">MIKRLLAATSIVTLCLASGASAAEKIEMWVRSGIGESFKKVVEAYNASHENQVAMTEVPFSELVQKYATAIAGGQAPDALSLDLIYTPAFAAAGQLEDLTDWAKALPYFNSLSPSHVKLGTYQDRIYGLPLSVETSIFAWNKDLYKKAGLDPEKAPTSWEEIEANAEKIRALGDDIYGFYFSGGGCGGCMIFTFTPLVWGSGADILSADGKTATLDTPEMRKAVDIYRSMVKKDLVPASAASDNGVNFLTFTNGKIGQQSIGAFAIGTLVTENPDINFGVTLIPGVNGGTSSFAGGDNFVITKGTKKIDAVKEFLEYTYSMDGQKVMAKYGSLPTRGDIADKVLEGLDPRMQVGIKAIEVAKTPYTLQFNDLINSANGPWATFTNAAIYGDDVDGAFSNAQSEMQSIIDTGQ</sequence>
<keyword evidence="7" id="KW-1185">Reference proteome</keyword>
<accession>A0ABY8DIV0</accession>
<feature type="signal peptide" evidence="5">
    <location>
        <begin position="1"/>
        <end position="22"/>
    </location>
</feature>
<evidence type="ECO:0000256" key="4">
    <source>
        <dbReference type="ARBA" id="ARBA00022764"/>
    </source>
</evidence>
<feature type="chain" id="PRO_5046094465" evidence="5">
    <location>
        <begin position="23"/>
        <end position="412"/>
    </location>
</feature>
<evidence type="ECO:0000313" key="7">
    <source>
        <dbReference type="Proteomes" id="UP001229355"/>
    </source>
</evidence>
<dbReference type="Pfam" id="PF01547">
    <property type="entry name" value="SBP_bac_1"/>
    <property type="match status" value="1"/>
</dbReference>
<protein>
    <submittedName>
        <fullName evidence="6">Sugar ABC transporter substrate-binding protein</fullName>
    </submittedName>
</protein>
<proteinExistence type="inferred from homology"/>
<gene>
    <name evidence="6" type="ORF">PZN02_004409</name>
</gene>
<keyword evidence="2" id="KW-0813">Transport</keyword>
<dbReference type="RefSeq" id="WP_280662802.1">
    <property type="nucleotide sequence ID" value="NZ_CP120374.1"/>
</dbReference>
<evidence type="ECO:0000256" key="1">
    <source>
        <dbReference type="ARBA" id="ARBA00008520"/>
    </source>
</evidence>
<evidence type="ECO:0000256" key="3">
    <source>
        <dbReference type="ARBA" id="ARBA00022729"/>
    </source>
</evidence>
<evidence type="ECO:0000256" key="5">
    <source>
        <dbReference type="SAM" id="SignalP"/>
    </source>
</evidence>
<dbReference type="PANTHER" id="PTHR30061:SF50">
    <property type="entry name" value="MALTOSE_MALTODEXTRIN-BINDING PERIPLASMIC PROTEIN"/>
    <property type="match status" value="1"/>
</dbReference>
<dbReference type="CDD" id="cd13585">
    <property type="entry name" value="PBP2_TMBP_like"/>
    <property type="match status" value="1"/>
</dbReference>
<dbReference type="EMBL" id="CP120374">
    <property type="protein sequence ID" value="WEX90840.1"/>
    <property type="molecule type" value="Genomic_DNA"/>
</dbReference>
<reference evidence="6 7" key="1">
    <citation type="submission" date="2023-03" db="EMBL/GenBank/DDBJ databases">
        <authorList>
            <person name="Kaur S."/>
            <person name="Espinosa-Saiz D."/>
            <person name="Velazquez E."/>
            <person name="Menendez E."/>
            <person name="diCenzo G.C."/>
        </authorList>
    </citation>
    <scope>NUCLEOTIDE SEQUENCE [LARGE SCALE GENOMIC DNA]</scope>
    <source>
        <strain evidence="6 7">LMG 24692</strain>
    </source>
</reference>
<dbReference type="PANTHER" id="PTHR30061">
    <property type="entry name" value="MALTOSE-BINDING PERIPLASMIC PROTEIN"/>
    <property type="match status" value="1"/>
</dbReference>
<keyword evidence="4" id="KW-0574">Periplasm</keyword>